<organism evidence="1 2">
    <name type="scientific">Lactobacillus helveticus</name>
    <name type="common">Lactobacillus suntoryeus</name>
    <dbReference type="NCBI Taxonomy" id="1587"/>
    <lineage>
        <taxon>Bacteria</taxon>
        <taxon>Bacillati</taxon>
        <taxon>Bacillota</taxon>
        <taxon>Bacilli</taxon>
        <taxon>Lactobacillales</taxon>
        <taxon>Lactobacillaceae</taxon>
        <taxon>Lactobacillus</taxon>
    </lineage>
</organism>
<dbReference type="EMBL" id="WCGB01000024">
    <property type="protein sequence ID" value="NRN91744.1"/>
    <property type="molecule type" value="Genomic_DNA"/>
</dbReference>
<name>A0A9Q5G6B0_LACHE</name>
<sequence length="102" mass="11641">MAGFYLSDHTAALNQQNQQLNAVYVPRPQQSLAVITKVLADAYQRQQPVTIQLKTVDQNNRHWPDITTLIHGYNANDIVIDADRFIPLPEIRNVAFKNTEKL</sequence>
<proteinExistence type="predicted"/>
<comment type="caution">
    <text evidence="1">The sequence shown here is derived from an EMBL/GenBank/DDBJ whole genome shotgun (WGS) entry which is preliminary data.</text>
</comment>
<accession>A0A9Q5G6B0</accession>
<dbReference type="Proteomes" id="UP000601587">
    <property type="component" value="Unassembled WGS sequence"/>
</dbReference>
<dbReference type="AlphaFoldDB" id="A0A9Q5G6B0"/>
<evidence type="ECO:0000313" key="1">
    <source>
        <dbReference type="EMBL" id="NRN91744.1"/>
    </source>
</evidence>
<gene>
    <name evidence="1" type="ORF">IMAU50013_01288</name>
</gene>
<protein>
    <submittedName>
        <fullName evidence="1">Uncharacterized protein</fullName>
    </submittedName>
</protein>
<evidence type="ECO:0000313" key="2">
    <source>
        <dbReference type="Proteomes" id="UP000601587"/>
    </source>
</evidence>
<reference evidence="1" key="1">
    <citation type="submission" date="2019-09" db="EMBL/GenBank/DDBJ databases">
        <title>Comparative genomic analysis of Lactobacillus helveticus.</title>
        <authorList>
            <person name="Zhang H."/>
            <person name="Chen Y."/>
            <person name="Zhong Z."/>
        </authorList>
    </citation>
    <scope>NUCLEOTIDE SEQUENCE</scope>
    <source>
        <strain evidence="1">IMAU50013</strain>
    </source>
</reference>